<protein>
    <submittedName>
        <fullName evidence="2">Uncharacterized protein</fullName>
    </submittedName>
</protein>
<dbReference type="STRING" id="1051891.A0A0C3PYI5"/>
<evidence type="ECO:0000313" key="3">
    <source>
        <dbReference type="Proteomes" id="UP000054248"/>
    </source>
</evidence>
<proteinExistence type="predicted"/>
<dbReference type="Proteomes" id="UP000054248">
    <property type="component" value="Unassembled WGS sequence"/>
</dbReference>
<name>A0A0C3PYI5_9AGAM</name>
<feature type="compositionally biased region" description="Acidic residues" evidence="1">
    <location>
        <begin position="221"/>
        <end position="251"/>
    </location>
</feature>
<organism evidence="2 3">
    <name type="scientific">Tulasnella calospora MUT 4182</name>
    <dbReference type="NCBI Taxonomy" id="1051891"/>
    <lineage>
        <taxon>Eukaryota</taxon>
        <taxon>Fungi</taxon>
        <taxon>Dikarya</taxon>
        <taxon>Basidiomycota</taxon>
        <taxon>Agaricomycotina</taxon>
        <taxon>Agaricomycetes</taxon>
        <taxon>Cantharellales</taxon>
        <taxon>Tulasnellaceae</taxon>
        <taxon>Tulasnella</taxon>
    </lineage>
</organism>
<dbReference type="AlphaFoldDB" id="A0A0C3PYI5"/>
<feature type="region of interest" description="Disordered" evidence="1">
    <location>
        <begin position="97"/>
        <end position="136"/>
    </location>
</feature>
<evidence type="ECO:0000313" key="2">
    <source>
        <dbReference type="EMBL" id="KIO20325.1"/>
    </source>
</evidence>
<feature type="region of interest" description="Disordered" evidence="1">
    <location>
        <begin position="198"/>
        <end position="283"/>
    </location>
</feature>
<sequence>MATAETTTITEPTSQTENPAGEGIKLQGGAGEVQETPDAPIKVFAFQYPPFPPKPEGKVIIPFKDFKPKGVIPADSDDEEFDAEGVKTVRLPVKHIPDPEERAAYERAKRARKRRRGNQGAGLGPASKKREDGPMKAWFDEWEDDRYRERITPMPPHAPREERFTQIMVDFQTDRTFPRSIQSVHDNFRIFCGLLEQVHNPPGSKRARRKKKAASDHEMDGPGEDQEPEADADGELEPGEAAELSTDDEEVTPSPASKIEDVVEEEETTTKRSGFGGKPPKAVPWSNGEKMDRFLDNPEAMLKLFFSHYSYERGMIWDVEKRRYAPFLIKFILEYIIRHGTMKEMKADFERALKI</sequence>
<dbReference type="HOGENOM" id="CLU_782043_0_0_1"/>
<gene>
    <name evidence="2" type="ORF">M407DRAFT_30008</name>
</gene>
<keyword evidence="3" id="KW-1185">Reference proteome</keyword>
<accession>A0A0C3PYI5</accession>
<evidence type="ECO:0000256" key="1">
    <source>
        <dbReference type="SAM" id="MobiDB-lite"/>
    </source>
</evidence>
<reference evidence="2 3" key="1">
    <citation type="submission" date="2014-04" db="EMBL/GenBank/DDBJ databases">
        <authorList>
            <consortium name="DOE Joint Genome Institute"/>
            <person name="Kuo A."/>
            <person name="Girlanda M."/>
            <person name="Perotto S."/>
            <person name="Kohler A."/>
            <person name="Nagy L.G."/>
            <person name="Floudas D."/>
            <person name="Copeland A."/>
            <person name="Barry K.W."/>
            <person name="Cichocki N."/>
            <person name="Veneault-Fourrey C."/>
            <person name="LaButti K."/>
            <person name="Lindquist E.A."/>
            <person name="Lipzen A."/>
            <person name="Lundell T."/>
            <person name="Morin E."/>
            <person name="Murat C."/>
            <person name="Sun H."/>
            <person name="Tunlid A."/>
            <person name="Henrissat B."/>
            <person name="Grigoriev I.V."/>
            <person name="Hibbett D.S."/>
            <person name="Martin F."/>
            <person name="Nordberg H.P."/>
            <person name="Cantor M.N."/>
            <person name="Hua S.X."/>
        </authorList>
    </citation>
    <scope>NUCLEOTIDE SEQUENCE [LARGE SCALE GENOMIC DNA]</scope>
    <source>
        <strain evidence="2 3">MUT 4182</strain>
    </source>
</reference>
<dbReference type="OrthoDB" id="435402at2759"/>
<dbReference type="EMBL" id="KN823178">
    <property type="protein sequence ID" value="KIO20325.1"/>
    <property type="molecule type" value="Genomic_DNA"/>
</dbReference>
<feature type="region of interest" description="Disordered" evidence="1">
    <location>
        <begin position="1"/>
        <end position="38"/>
    </location>
</feature>
<reference evidence="3" key="2">
    <citation type="submission" date="2015-01" db="EMBL/GenBank/DDBJ databases">
        <title>Evolutionary Origins and Diversification of the Mycorrhizal Mutualists.</title>
        <authorList>
            <consortium name="DOE Joint Genome Institute"/>
            <consortium name="Mycorrhizal Genomics Consortium"/>
            <person name="Kohler A."/>
            <person name="Kuo A."/>
            <person name="Nagy L.G."/>
            <person name="Floudas D."/>
            <person name="Copeland A."/>
            <person name="Barry K.W."/>
            <person name="Cichocki N."/>
            <person name="Veneault-Fourrey C."/>
            <person name="LaButti K."/>
            <person name="Lindquist E.A."/>
            <person name="Lipzen A."/>
            <person name="Lundell T."/>
            <person name="Morin E."/>
            <person name="Murat C."/>
            <person name="Riley R."/>
            <person name="Ohm R."/>
            <person name="Sun H."/>
            <person name="Tunlid A."/>
            <person name="Henrissat B."/>
            <person name="Grigoriev I.V."/>
            <person name="Hibbett D.S."/>
            <person name="Martin F."/>
        </authorList>
    </citation>
    <scope>NUCLEOTIDE SEQUENCE [LARGE SCALE GENOMIC DNA]</scope>
    <source>
        <strain evidence="3">MUT 4182</strain>
    </source>
</reference>
<feature type="non-terminal residue" evidence="2">
    <location>
        <position position="355"/>
    </location>
</feature>
<feature type="compositionally biased region" description="Low complexity" evidence="1">
    <location>
        <begin position="1"/>
        <end position="17"/>
    </location>
</feature>
<feature type="compositionally biased region" description="Basic and acidic residues" evidence="1">
    <location>
        <begin position="97"/>
        <end position="108"/>
    </location>
</feature>